<dbReference type="Proteomes" id="UP001185012">
    <property type="component" value="Unassembled WGS sequence"/>
</dbReference>
<proteinExistence type="predicted"/>
<accession>A0ABU1IKI6</accession>
<comment type="caution">
    <text evidence="1">The sequence shown here is derived from an EMBL/GenBank/DDBJ whole genome shotgun (WGS) entry which is preliminary data.</text>
</comment>
<evidence type="ECO:0000313" key="1">
    <source>
        <dbReference type="EMBL" id="MDR6225297.1"/>
    </source>
</evidence>
<dbReference type="Pfam" id="PF26325">
    <property type="entry name" value="YhjD"/>
    <property type="match status" value="1"/>
</dbReference>
<evidence type="ECO:0000313" key="2">
    <source>
        <dbReference type="Proteomes" id="UP001185012"/>
    </source>
</evidence>
<organism evidence="1 2">
    <name type="scientific">Desmospora profundinema</name>
    <dbReference type="NCBI Taxonomy" id="1571184"/>
    <lineage>
        <taxon>Bacteria</taxon>
        <taxon>Bacillati</taxon>
        <taxon>Bacillota</taxon>
        <taxon>Bacilli</taxon>
        <taxon>Bacillales</taxon>
        <taxon>Thermoactinomycetaceae</taxon>
        <taxon>Desmospora</taxon>
    </lineage>
</organism>
<dbReference type="RefSeq" id="WP_309863725.1">
    <property type="nucleotide sequence ID" value="NZ_JAVDQG010000002.1"/>
</dbReference>
<gene>
    <name evidence="1" type="ORF">JOE21_001288</name>
</gene>
<dbReference type="EMBL" id="JAVDQG010000002">
    <property type="protein sequence ID" value="MDR6225297.1"/>
    <property type="molecule type" value="Genomic_DNA"/>
</dbReference>
<keyword evidence="2" id="KW-1185">Reference proteome</keyword>
<reference evidence="1 2" key="1">
    <citation type="submission" date="2023-07" db="EMBL/GenBank/DDBJ databases">
        <title>Genomic Encyclopedia of Type Strains, Phase IV (KMG-IV): sequencing the most valuable type-strain genomes for metagenomic binning, comparative biology and taxonomic classification.</title>
        <authorList>
            <person name="Goeker M."/>
        </authorList>
    </citation>
    <scope>NUCLEOTIDE SEQUENCE [LARGE SCALE GENOMIC DNA]</scope>
    <source>
        <strain evidence="1 2">DSM 45903</strain>
    </source>
</reference>
<dbReference type="InterPro" id="IPR058600">
    <property type="entry name" value="YhjD-like"/>
</dbReference>
<sequence length="132" mass="15980">MLSVPDEYRLFARLVKRVIVMDVLYRALLCDIRWMESQPFKLKRGILDGLVRLSIQVEEEWRETKQQLRRCGGEIVEVKQKRDCREVRARFRGFIHTQRFFNEWIRAECEKQLIQIWTGKNTSQTLSFFRPS</sequence>
<name>A0ABU1IKI6_9BACL</name>
<protein>
    <submittedName>
        <fullName evidence="1">Uncharacterized protein</fullName>
    </submittedName>
</protein>